<accession>A0ABT8SK74</accession>
<reference evidence="2" key="1">
    <citation type="submission" date="2023-07" db="EMBL/GenBank/DDBJ databases">
        <title>Brevundimonas soil sp. nov., isolated from the soil of chemical plant.</title>
        <authorList>
            <person name="Wu N."/>
        </authorList>
    </citation>
    <scope>NUCLEOTIDE SEQUENCE</scope>
    <source>
        <strain evidence="2">XZ-24</strain>
    </source>
</reference>
<dbReference type="EMBL" id="JAUKTR010000001">
    <property type="protein sequence ID" value="MDO1558394.1"/>
    <property type="molecule type" value="Genomic_DNA"/>
</dbReference>
<proteinExistence type="predicted"/>
<sequence>MAKSVAPAGTSPPVEPASFAPAADGTQRRGVRRLPNGDLVPAWRYDEAMARLEAEGRVDGAR</sequence>
<comment type="caution">
    <text evidence="2">The sequence shown here is derived from an EMBL/GenBank/DDBJ whole genome shotgun (WGS) entry which is preliminary data.</text>
</comment>
<evidence type="ECO:0000313" key="3">
    <source>
        <dbReference type="Proteomes" id="UP001169063"/>
    </source>
</evidence>
<protein>
    <submittedName>
        <fullName evidence="2">Uncharacterized protein</fullName>
    </submittedName>
</protein>
<name>A0ABT8SK74_9CAUL</name>
<organism evidence="2 3">
    <name type="scientific">Peiella sedimenti</name>
    <dbReference type="NCBI Taxonomy" id="3061083"/>
    <lineage>
        <taxon>Bacteria</taxon>
        <taxon>Pseudomonadati</taxon>
        <taxon>Pseudomonadota</taxon>
        <taxon>Alphaproteobacteria</taxon>
        <taxon>Caulobacterales</taxon>
        <taxon>Caulobacteraceae</taxon>
        <taxon>Peiella</taxon>
    </lineage>
</organism>
<dbReference type="RefSeq" id="WP_302108807.1">
    <property type="nucleotide sequence ID" value="NZ_JAUKTR010000001.1"/>
</dbReference>
<gene>
    <name evidence="2" type="ORF">Q0812_03000</name>
</gene>
<evidence type="ECO:0000313" key="2">
    <source>
        <dbReference type="EMBL" id="MDO1558394.1"/>
    </source>
</evidence>
<keyword evidence="3" id="KW-1185">Reference proteome</keyword>
<dbReference type="Proteomes" id="UP001169063">
    <property type="component" value="Unassembled WGS sequence"/>
</dbReference>
<feature type="region of interest" description="Disordered" evidence="1">
    <location>
        <begin position="1"/>
        <end position="35"/>
    </location>
</feature>
<evidence type="ECO:0000256" key="1">
    <source>
        <dbReference type="SAM" id="MobiDB-lite"/>
    </source>
</evidence>